<feature type="transmembrane region" description="Helical" evidence="1">
    <location>
        <begin position="51"/>
        <end position="68"/>
    </location>
</feature>
<evidence type="ECO:0000313" key="2">
    <source>
        <dbReference type="EMBL" id="EOS12802.1"/>
    </source>
</evidence>
<feature type="transmembrane region" description="Helical" evidence="1">
    <location>
        <begin position="16"/>
        <end position="39"/>
    </location>
</feature>
<dbReference type="Proteomes" id="UP000014200">
    <property type="component" value="Unassembled WGS sequence"/>
</dbReference>
<name>R9I8S5_9BACT</name>
<comment type="caution">
    <text evidence="2">The sequence shown here is derived from an EMBL/GenBank/DDBJ whole genome shotgun (WGS) entry which is preliminary data.</text>
</comment>
<gene>
    <name evidence="2" type="ORF">C802_01957</name>
</gene>
<accession>R9I8S5</accession>
<dbReference type="PANTHER" id="PTHR37422:SF13">
    <property type="entry name" value="LIPOPOLYSACCHARIDE BIOSYNTHESIS PROTEIN PA4999-RELATED"/>
    <property type="match status" value="1"/>
</dbReference>
<feature type="transmembrane region" description="Helical" evidence="1">
    <location>
        <begin position="337"/>
        <end position="367"/>
    </location>
</feature>
<reference evidence="2 3" key="1">
    <citation type="submission" date="2013-04" db="EMBL/GenBank/DDBJ databases">
        <title>The Genome Sequence of Bacteroides massiliensis dnLKV3.</title>
        <authorList>
            <consortium name="The Broad Institute Genomics Platform"/>
            <consortium name="The Broad Institute Genome Sequencing Center for Infectious Disease"/>
            <person name="Earl A."/>
            <person name="Xavier R."/>
            <person name="Kuhn K."/>
            <person name="Stappenbeck T."/>
            <person name="Walker B."/>
            <person name="Young S."/>
            <person name="Zeng Q."/>
            <person name="Gargeya S."/>
            <person name="Fitzgerald M."/>
            <person name="Haas B."/>
            <person name="Abouelleil A."/>
            <person name="Allen A.W."/>
            <person name="Alvarado L."/>
            <person name="Arachchi H.M."/>
            <person name="Berlin A.M."/>
            <person name="Chapman S.B."/>
            <person name="Gainer-Dewar J."/>
            <person name="Goldberg J."/>
            <person name="Griggs A."/>
            <person name="Gujja S."/>
            <person name="Hansen M."/>
            <person name="Howarth C."/>
            <person name="Imamovic A."/>
            <person name="Ireland A."/>
            <person name="Larimer J."/>
            <person name="McCowan C."/>
            <person name="Murphy C."/>
            <person name="Pearson M."/>
            <person name="Poon T.W."/>
            <person name="Priest M."/>
            <person name="Roberts A."/>
            <person name="Saif S."/>
            <person name="Shea T."/>
            <person name="Sisk P."/>
            <person name="Sykes S."/>
            <person name="Wortman J."/>
            <person name="Nusbaum C."/>
            <person name="Birren B."/>
        </authorList>
    </citation>
    <scope>NUCLEOTIDE SEQUENCE [LARGE SCALE GENOMIC DNA]</scope>
    <source>
        <strain evidence="3">dnLKV3</strain>
    </source>
</reference>
<keyword evidence="1" id="KW-1133">Transmembrane helix</keyword>
<sequence>MFYLTIFSMVFQCNNIVLIGSIGVGPQLFTSFAFIIKSFLLIKTPRRQKTILFFLLSLFFFYLIINLIKNGIIGSKLMDMIQLFIYLICTYRIYKCGNLITEGTFLKFTTCLIKFMVVVSIIQYMATIGLIPRQLLTPLLFNDTSEYIYFHHPEIYQRVLGTFMEPSYCAAFLVGSFYYIFHLRKHVKQYKLLLFALFIEIILTRSSTGYGTFCIIGFAYFCTFMDRSLLKLTIPVVLVILVFFFVFKDSLLNEVIFNKVESESGLNRGYQDARAINTFVENPIYGKGYKEVRASSFATTILAELGLIGTAIYLIFILAIIWPIFKKGNYTDYNIAARLLLFAVFISQLVAIPDIQFSVFWLSLYLLSASINLRNSQLAHIELLK</sequence>
<dbReference type="HOGENOM" id="CLU_716990_0_0_10"/>
<feature type="transmembrane region" description="Helical" evidence="1">
    <location>
        <begin position="74"/>
        <end position="94"/>
    </location>
</feature>
<keyword evidence="1" id="KW-0472">Membrane</keyword>
<feature type="transmembrane region" description="Helical" evidence="1">
    <location>
        <begin position="227"/>
        <end position="247"/>
    </location>
</feature>
<evidence type="ECO:0000256" key="1">
    <source>
        <dbReference type="SAM" id="Phobius"/>
    </source>
</evidence>
<organism evidence="2 3">
    <name type="scientific">Phocaeicola sartorii</name>
    <dbReference type="NCBI Taxonomy" id="671267"/>
    <lineage>
        <taxon>Bacteria</taxon>
        <taxon>Pseudomonadati</taxon>
        <taxon>Bacteroidota</taxon>
        <taxon>Bacteroidia</taxon>
        <taxon>Bacteroidales</taxon>
        <taxon>Bacteroidaceae</taxon>
        <taxon>Phocaeicola</taxon>
    </lineage>
</organism>
<evidence type="ECO:0008006" key="4">
    <source>
        <dbReference type="Google" id="ProtNLM"/>
    </source>
</evidence>
<dbReference type="AlphaFoldDB" id="R9I8S5"/>
<keyword evidence="3" id="KW-1185">Reference proteome</keyword>
<dbReference type="PANTHER" id="PTHR37422">
    <property type="entry name" value="TEICHURONIC ACID BIOSYNTHESIS PROTEIN TUAE"/>
    <property type="match status" value="1"/>
</dbReference>
<proteinExistence type="predicted"/>
<dbReference type="EMBL" id="ASSP01000011">
    <property type="protein sequence ID" value="EOS12802.1"/>
    <property type="molecule type" value="Genomic_DNA"/>
</dbReference>
<evidence type="ECO:0000313" key="3">
    <source>
        <dbReference type="Proteomes" id="UP000014200"/>
    </source>
</evidence>
<protein>
    <recommendedName>
        <fullName evidence="4">O-antigen ligase domain-containing protein</fullName>
    </recommendedName>
</protein>
<feature type="transmembrane region" description="Helical" evidence="1">
    <location>
        <begin position="192"/>
        <end position="221"/>
    </location>
</feature>
<feature type="transmembrane region" description="Helical" evidence="1">
    <location>
        <begin position="297"/>
        <end position="325"/>
    </location>
</feature>
<feature type="transmembrane region" description="Helical" evidence="1">
    <location>
        <begin position="115"/>
        <end position="135"/>
    </location>
</feature>
<dbReference type="STRING" id="1235788.C802_01957"/>
<dbReference type="PATRIC" id="fig|1235788.3.peg.2005"/>
<dbReference type="InterPro" id="IPR051533">
    <property type="entry name" value="WaaL-like"/>
</dbReference>
<feature type="transmembrane region" description="Helical" evidence="1">
    <location>
        <begin position="155"/>
        <end position="180"/>
    </location>
</feature>
<keyword evidence="1" id="KW-0812">Transmembrane</keyword>